<dbReference type="STRING" id="1121098.HMPREF1534_03878"/>
<evidence type="ECO:0000256" key="1">
    <source>
        <dbReference type="ARBA" id="ARBA00023015"/>
    </source>
</evidence>
<evidence type="ECO:0000313" key="5">
    <source>
        <dbReference type="EMBL" id="EOA52451.1"/>
    </source>
</evidence>
<dbReference type="PROSITE" id="PS01124">
    <property type="entry name" value="HTH_ARAC_FAMILY_2"/>
    <property type="match status" value="1"/>
</dbReference>
<dbReference type="InterPro" id="IPR009057">
    <property type="entry name" value="Homeodomain-like_sf"/>
</dbReference>
<dbReference type="eggNOG" id="COG2207">
    <property type="taxonomic scope" value="Bacteria"/>
</dbReference>
<dbReference type="GeneID" id="60060255"/>
<dbReference type="Pfam" id="PF12833">
    <property type="entry name" value="HTH_18"/>
    <property type="match status" value="1"/>
</dbReference>
<feature type="domain" description="HTH araC/xylS-type" evidence="4">
    <location>
        <begin position="179"/>
        <end position="277"/>
    </location>
</feature>
<dbReference type="OrthoDB" id="1031098at2"/>
<proteinExistence type="predicted"/>
<evidence type="ECO:0000256" key="2">
    <source>
        <dbReference type="ARBA" id="ARBA00023125"/>
    </source>
</evidence>
<dbReference type="InterPro" id="IPR018060">
    <property type="entry name" value="HTH_AraC"/>
</dbReference>
<dbReference type="PANTHER" id="PTHR47504:SF5">
    <property type="entry name" value="RIGHT ORIGIN-BINDING PROTEIN"/>
    <property type="match status" value="1"/>
</dbReference>
<accession>U6R9S9</accession>
<dbReference type="InterPro" id="IPR050959">
    <property type="entry name" value="MarA-like"/>
</dbReference>
<dbReference type="GO" id="GO:0043565">
    <property type="term" value="F:sequence-specific DNA binding"/>
    <property type="evidence" value="ECO:0007669"/>
    <property type="project" value="InterPro"/>
</dbReference>
<organism evidence="5 6">
    <name type="scientific">Phocaeicola massiliensis B84634 = Timone 84634 = DSM 17679 = JCM 13223</name>
    <dbReference type="NCBI Taxonomy" id="1121098"/>
    <lineage>
        <taxon>Bacteria</taxon>
        <taxon>Pseudomonadati</taxon>
        <taxon>Bacteroidota</taxon>
        <taxon>Bacteroidia</taxon>
        <taxon>Bacteroidales</taxon>
        <taxon>Bacteroidaceae</taxon>
        <taxon>Phocaeicola</taxon>
    </lineage>
</organism>
<dbReference type="PANTHER" id="PTHR47504">
    <property type="entry name" value="RIGHT ORIGIN-BINDING PROTEIN"/>
    <property type="match status" value="1"/>
</dbReference>
<dbReference type="PATRIC" id="fig|1121098.3.peg.3956"/>
<dbReference type="Gene3D" id="1.10.10.60">
    <property type="entry name" value="Homeodomain-like"/>
    <property type="match status" value="1"/>
</dbReference>
<reference evidence="5 6" key="1">
    <citation type="submission" date="2013-04" db="EMBL/GenBank/DDBJ databases">
        <title>The Genome Sequence of Bacteroides massiliensis DSM 17679.</title>
        <authorList>
            <consortium name="The Broad Institute Genomics Platform"/>
            <person name="Earl A."/>
            <person name="Ward D."/>
            <person name="Feldgarden M."/>
            <person name="Gevers D."/>
            <person name="Martens E."/>
            <person name="Fenner L."/>
            <person name="Roux V."/>
            <person name="Mallet M.N."/>
            <person name="Raoult D."/>
            <person name="Walker B."/>
            <person name="Young S."/>
            <person name="Zeng Q."/>
            <person name="Gargeya S."/>
            <person name="Fitzgerald M."/>
            <person name="Haas B."/>
            <person name="Abouelleil A."/>
            <person name="Allen A.W."/>
            <person name="Alvarado L."/>
            <person name="Arachchi H.M."/>
            <person name="Berlin A.M."/>
            <person name="Chapman S.B."/>
            <person name="Gainer-Dewar J."/>
            <person name="Goldberg J."/>
            <person name="Griggs A."/>
            <person name="Gujja S."/>
            <person name="Hansen M."/>
            <person name="Howarth C."/>
            <person name="Imamovic A."/>
            <person name="Ireland A."/>
            <person name="Larimer J."/>
            <person name="McCowan C."/>
            <person name="Murphy C."/>
            <person name="Pearson M."/>
            <person name="Poon T.W."/>
            <person name="Priest M."/>
            <person name="Roberts A."/>
            <person name="Saif S."/>
            <person name="Shea T."/>
            <person name="Sisk P."/>
            <person name="Sykes S."/>
            <person name="Wortman J."/>
            <person name="Nusbaum C."/>
            <person name="Birren B."/>
        </authorList>
    </citation>
    <scope>NUCLEOTIDE SEQUENCE [LARGE SCALE GENOMIC DNA]</scope>
    <source>
        <strain evidence="6">B84634 / Timone 84634 / DSM 17679 / JCM 13223</strain>
    </source>
</reference>
<dbReference type="AlphaFoldDB" id="U6R9S9"/>
<dbReference type="HOGENOM" id="CLU_077934_0_0_10"/>
<evidence type="ECO:0000259" key="4">
    <source>
        <dbReference type="PROSITE" id="PS01124"/>
    </source>
</evidence>
<comment type="caution">
    <text evidence="5">The sequence shown here is derived from an EMBL/GenBank/DDBJ whole genome shotgun (WGS) entry which is preliminary data.</text>
</comment>
<keyword evidence="6" id="KW-1185">Reference proteome</keyword>
<keyword evidence="3" id="KW-0804">Transcription</keyword>
<keyword evidence="1" id="KW-0805">Transcription regulation</keyword>
<dbReference type="SUPFAM" id="SSF46689">
    <property type="entry name" value="Homeodomain-like"/>
    <property type="match status" value="1"/>
</dbReference>
<evidence type="ECO:0000313" key="6">
    <source>
        <dbReference type="Proteomes" id="UP000017831"/>
    </source>
</evidence>
<dbReference type="EMBL" id="AQHY01000040">
    <property type="protein sequence ID" value="EOA52451.1"/>
    <property type="molecule type" value="Genomic_DNA"/>
</dbReference>
<dbReference type="SMART" id="SM00342">
    <property type="entry name" value="HTH_ARAC"/>
    <property type="match status" value="1"/>
</dbReference>
<protein>
    <recommendedName>
        <fullName evidence="4">HTH araC/xylS-type domain-containing protein</fullName>
    </recommendedName>
</protein>
<dbReference type="Proteomes" id="UP000017831">
    <property type="component" value="Unassembled WGS sequence"/>
</dbReference>
<name>U6R9S9_9BACT</name>
<sequence>MPDVFCGNTDKCQMCPKSVENAVFHVFHKQGFHIPVIRSEFNFMLFILKGEILVNSEEYAGTTVKTGEFILQPITAKIEILAMIDTECIYYRFNQPELFCDKRYHHIMNDIPGPLINTPLKIVPALEYFLICTNTYLSEPKICRELLSLKRKELAFILGHYYTDYELASLIHPLSQYTTSFQYFVIQNYKKVKTVEEFAQLGGYSLTTFRRIFDAIFHVPVHEWMTEQRKESILYQLRDDRLSISEICFGHGFESLSNFSNFCKKYFGDSPRNLRKEKSAEIQKILQ</sequence>
<dbReference type="GO" id="GO:0003700">
    <property type="term" value="F:DNA-binding transcription factor activity"/>
    <property type="evidence" value="ECO:0007669"/>
    <property type="project" value="InterPro"/>
</dbReference>
<keyword evidence="2" id="KW-0238">DNA-binding</keyword>
<evidence type="ECO:0000256" key="3">
    <source>
        <dbReference type="ARBA" id="ARBA00023163"/>
    </source>
</evidence>
<gene>
    <name evidence="5" type="ORF">HMPREF1534_03878</name>
</gene>
<dbReference type="RefSeq" id="WP_005945358.1">
    <property type="nucleotide sequence ID" value="NZ_KB890319.1"/>
</dbReference>